<reference evidence="10 11" key="1">
    <citation type="submission" date="2020-10" db="EMBL/GenBank/DDBJ databases">
        <title>Pygocentrus nattereri (red-bellied piranha) genome, fPygNat1, primary haplotype.</title>
        <authorList>
            <person name="Myers G."/>
            <person name="Meyer A."/>
            <person name="Karagic N."/>
            <person name="Pippel M."/>
            <person name="Winkler S."/>
            <person name="Tracey A."/>
            <person name="Wood J."/>
            <person name="Formenti G."/>
            <person name="Howe K."/>
            <person name="Fedrigo O."/>
            <person name="Jarvis E.D."/>
        </authorList>
    </citation>
    <scope>NUCLEOTIDE SEQUENCE [LARGE SCALE GENOMIC DNA]</scope>
</reference>
<dbReference type="InterPro" id="IPR037096">
    <property type="entry name" value="KCNMB2_ball/chain_dom_sf"/>
</dbReference>
<dbReference type="GO" id="GO:0008076">
    <property type="term" value="C:voltage-gated potassium channel complex"/>
    <property type="evidence" value="ECO:0007669"/>
    <property type="project" value="TreeGrafter"/>
</dbReference>
<dbReference type="GO" id="GO:0005513">
    <property type="term" value="P:detection of calcium ion"/>
    <property type="evidence" value="ECO:0007669"/>
    <property type="project" value="TreeGrafter"/>
</dbReference>
<dbReference type="Proteomes" id="UP001501920">
    <property type="component" value="Chromosome 2"/>
</dbReference>
<dbReference type="Pfam" id="PF03185">
    <property type="entry name" value="CaKB"/>
    <property type="match status" value="1"/>
</dbReference>
<evidence type="ECO:0000256" key="5">
    <source>
        <dbReference type="ARBA" id="ARBA00023065"/>
    </source>
</evidence>
<evidence type="ECO:0000256" key="6">
    <source>
        <dbReference type="ARBA" id="ARBA00023136"/>
    </source>
</evidence>
<accession>A0A3B4E383</accession>
<evidence type="ECO:0000313" key="10">
    <source>
        <dbReference type="Ensembl" id="ENSPNAP00000030153.2"/>
    </source>
</evidence>
<dbReference type="AlphaFoldDB" id="A0A3B4E383"/>
<dbReference type="GeneTree" id="ENSGT00950000183039"/>
<feature type="transmembrane region" description="Helical" evidence="9">
    <location>
        <begin position="6"/>
        <end position="24"/>
    </location>
</feature>
<dbReference type="PANTHER" id="PTHR10258">
    <property type="entry name" value="CALCIUM-ACTIVATED POTASSIUM CHANNEL SUBUNIT BETA"/>
    <property type="match status" value="1"/>
</dbReference>
<dbReference type="PANTHER" id="PTHR10258:SF5">
    <property type="entry name" value="CALCIUM-ACTIVATED POTASSIUM CHANNEL SUBUNIT BETA-2"/>
    <property type="match status" value="1"/>
</dbReference>
<dbReference type="Ensembl" id="ENSPNAT00000017925.2">
    <property type="protein sequence ID" value="ENSPNAP00000030153.2"/>
    <property type="gene ID" value="ENSPNAG00000016723.2"/>
</dbReference>
<evidence type="ECO:0000256" key="8">
    <source>
        <dbReference type="ARBA" id="ARBA00023303"/>
    </source>
</evidence>
<keyword evidence="5" id="KW-0406">Ion transport</keyword>
<reference evidence="10" key="2">
    <citation type="submission" date="2025-08" db="UniProtKB">
        <authorList>
            <consortium name="Ensembl"/>
        </authorList>
    </citation>
    <scope>IDENTIFICATION</scope>
</reference>
<evidence type="ECO:0000256" key="1">
    <source>
        <dbReference type="ARBA" id="ARBA00004141"/>
    </source>
</evidence>
<dbReference type="PRINTS" id="PR01450">
    <property type="entry name" value="BKCHANNELB"/>
</dbReference>
<feature type="transmembrane region" description="Helical" evidence="9">
    <location>
        <begin position="45"/>
        <end position="69"/>
    </location>
</feature>
<dbReference type="Gene3D" id="4.10.81.20">
    <property type="entry name" value="KCNMB2, ball/chain domain"/>
    <property type="match status" value="1"/>
</dbReference>
<comment type="subcellular location">
    <subcellularLocation>
        <location evidence="1">Membrane</location>
        <topology evidence="1">Multi-pass membrane protein</topology>
    </subcellularLocation>
</comment>
<sequence>FILLTGFCLFSHIIFFCRSIYQRFRGYELMEKRRTETALKAGEDRAILLGLSMVFCSIMMYFMLCITMLRSYTDSVWTEESICTILNSSLTMEVNCSYSCGPECWRNSRYPCLQVYVSINATGRIGLLSYNEESQDISSECFYVPKCQKDHAAVQAVVVNISEKLKAQQQVRCYYDPAEQQGSVLLSRLYDSSAIFHSLFWPSCMLAGGSLIIFMVKLTQYLSILCEHISKMPK</sequence>
<dbReference type="STRING" id="42514.ENSPNAP00000030153"/>
<dbReference type="GO" id="GO:0015459">
    <property type="term" value="F:potassium channel regulator activity"/>
    <property type="evidence" value="ECO:0007669"/>
    <property type="project" value="TreeGrafter"/>
</dbReference>
<keyword evidence="7" id="KW-0325">Glycoprotein</keyword>
<dbReference type="GO" id="GO:0015269">
    <property type="term" value="F:calcium-activated potassium channel activity"/>
    <property type="evidence" value="ECO:0007669"/>
    <property type="project" value="InterPro"/>
</dbReference>
<reference evidence="10" key="3">
    <citation type="submission" date="2025-09" db="UniProtKB">
        <authorList>
            <consortium name="Ensembl"/>
        </authorList>
    </citation>
    <scope>IDENTIFICATION</scope>
</reference>
<protein>
    <submittedName>
        <fullName evidence="10">Potassium large conductance calcium-activated channel, subfamily M, beta member 2a</fullName>
    </submittedName>
</protein>
<evidence type="ECO:0000256" key="3">
    <source>
        <dbReference type="ARBA" id="ARBA00022692"/>
    </source>
</evidence>
<keyword evidence="3 9" id="KW-0812">Transmembrane</keyword>
<evidence type="ECO:0000256" key="4">
    <source>
        <dbReference type="ARBA" id="ARBA00022989"/>
    </source>
</evidence>
<proteinExistence type="predicted"/>
<evidence type="ECO:0000256" key="7">
    <source>
        <dbReference type="ARBA" id="ARBA00023180"/>
    </source>
</evidence>
<dbReference type="InterPro" id="IPR003930">
    <property type="entry name" value="K_chnl_Ca-activ_BK_bsu"/>
</dbReference>
<keyword evidence="11" id="KW-1185">Reference proteome</keyword>
<dbReference type="OMA" id="RCQKDST"/>
<name>A0A3B4E383_PYGNA</name>
<organism evidence="10 11">
    <name type="scientific">Pygocentrus nattereri</name>
    <name type="common">Red-bellied piranha</name>
    <dbReference type="NCBI Taxonomy" id="42514"/>
    <lineage>
        <taxon>Eukaryota</taxon>
        <taxon>Metazoa</taxon>
        <taxon>Chordata</taxon>
        <taxon>Craniata</taxon>
        <taxon>Vertebrata</taxon>
        <taxon>Euteleostomi</taxon>
        <taxon>Actinopterygii</taxon>
        <taxon>Neopterygii</taxon>
        <taxon>Teleostei</taxon>
        <taxon>Ostariophysi</taxon>
        <taxon>Characiformes</taxon>
        <taxon>Characoidei</taxon>
        <taxon>Pygocentrus</taxon>
    </lineage>
</organism>
<evidence type="ECO:0000313" key="11">
    <source>
        <dbReference type="Proteomes" id="UP001501920"/>
    </source>
</evidence>
<keyword evidence="4 9" id="KW-1133">Transmembrane helix</keyword>
<feature type="transmembrane region" description="Helical" evidence="9">
    <location>
        <begin position="194"/>
        <end position="216"/>
    </location>
</feature>
<keyword evidence="6 9" id="KW-0472">Membrane</keyword>
<evidence type="ECO:0000256" key="2">
    <source>
        <dbReference type="ARBA" id="ARBA00022448"/>
    </source>
</evidence>
<keyword evidence="2" id="KW-0813">Transport</keyword>
<evidence type="ECO:0000256" key="9">
    <source>
        <dbReference type="SAM" id="Phobius"/>
    </source>
</evidence>
<keyword evidence="8" id="KW-0407">Ion channel</keyword>